<keyword evidence="7" id="KW-1185">Reference proteome</keyword>
<evidence type="ECO:0000256" key="3">
    <source>
        <dbReference type="ARBA" id="ARBA00022741"/>
    </source>
</evidence>
<keyword evidence="3" id="KW-0547">Nucleotide-binding</keyword>
<dbReference type="InterPro" id="IPR015856">
    <property type="entry name" value="ABC_transpr_CbiO/EcfA_su"/>
</dbReference>
<gene>
    <name evidence="6" type="ORF">H6G59_21030</name>
</gene>
<dbReference type="PROSITE" id="PS50893">
    <property type="entry name" value="ABC_TRANSPORTER_2"/>
    <property type="match status" value="1"/>
</dbReference>
<evidence type="ECO:0000256" key="1">
    <source>
        <dbReference type="ARBA" id="ARBA00004417"/>
    </source>
</evidence>
<evidence type="ECO:0000256" key="2">
    <source>
        <dbReference type="ARBA" id="ARBA00022448"/>
    </source>
</evidence>
<dbReference type="EMBL" id="JACJST010000023">
    <property type="protein sequence ID" value="MBD2570332.1"/>
    <property type="molecule type" value="Genomic_DNA"/>
</dbReference>
<dbReference type="InterPro" id="IPR027417">
    <property type="entry name" value="P-loop_NTPase"/>
</dbReference>
<dbReference type="InterPro" id="IPR050093">
    <property type="entry name" value="ABC_SmlMolc_Importer"/>
</dbReference>
<dbReference type="PANTHER" id="PTHR42781">
    <property type="entry name" value="SPERMIDINE/PUTRESCINE IMPORT ATP-BINDING PROTEIN POTA"/>
    <property type="match status" value="1"/>
</dbReference>
<dbReference type="Gene3D" id="3.40.50.300">
    <property type="entry name" value="P-loop containing nucleotide triphosphate hydrolases"/>
    <property type="match status" value="1"/>
</dbReference>
<dbReference type="GO" id="GO:0005524">
    <property type="term" value="F:ATP binding"/>
    <property type="evidence" value="ECO:0007669"/>
    <property type="project" value="UniProtKB-KW"/>
</dbReference>
<name>A0ABR8FKX0_9NOST</name>
<dbReference type="InterPro" id="IPR003439">
    <property type="entry name" value="ABC_transporter-like_ATP-bd"/>
</dbReference>
<dbReference type="InterPro" id="IPR017871">
    <property type="entry name" value="ABC_transporter-like_CS"/>
</dbReference>
<sequence>MDNLTAKTVLRLEQVNLFTKLKSQVQSNLPGYPILQDICFEVFSGDRITIVGTAGAGKTSLLRLINRLSEPSSGKIYLENQEYRQIPIIQLRQEVTLLQQEFKLLGMTVGEALAYPLVLRGLSKLKIQERISYWQEQLQIPDEWLGRTEVQLSAGQRQLVAIARTLVIQPKILLLDEPVSALDPGKASRLINIITQLTQPPTTAILMVNHQLDLAQEFSTRLLHLQQGQLLANQPTSEIDWEDLKARLIQAEIQASEEW</sequence>
<dbReference type="InterPro" id="IPR003593">
    <property type="entry name" value="AAA+_ATPase"/>
</dbReference>
<comment type="caution">
    <text evidence="6">The sequence shown here is derived from an EMBL/GenBank/DDBJ whole genome shotgun (WGS) entry which is preliminary data.</text>
</comment>
<dbReference type="SUPFAM" id="SSF52540">
    <property type="entry name" value="P-loop containing nucleoside triphosphate hydrolases"/>
    <property type="match status" value="1"/>
</dbReference>
<dbReference type="Proteomes" id="UP000640531">
    <property type="component" value="Unassembled WGS sequence"/>
</dbReference>
<organism evidence="6 7">
    <name type="scientific">Anabaena lutea FACHB-196</name>
    <dbReference type="NCBI Taxonomy" id="2692881"/>
    <lineage>
        <taxon>Bacteria</taxon>
        <taxon>Bacillati</taxon>
        <taxon>Cyanobacteriota</taxon>
        <taxon>Cyanophyceae</taxon>
        <taxon>Nostocales</taxon>
        <taxon>Nostocaceae</taxon>
        <taxon>Anabaena</taxon>
    </lineage>
</organism>
<accession>A0ABR8FKX0</accession>
<dbReference type="CDD" id="cd03225">
    <property type="entry name" value="ABC_cobalt_CbiO_domain1"/>
    <property type="match status" value="1"/>
</dbReference>
<evidence type="ECO:0000313" key="7">
    <source>
        <dbReference type="Proteomes" id="UP000640531"/>
    </source>
</evidence>
<proteinExistence type="predicted"/>
<protein>
    <submittedName>
        <fullName evidence="6">ATP-binding cassette domain-containing protein</fullName>
    </submittedName>
</protein>
<dbReference type="Pfam" id="PF00005">
    <property type="entry name" value="ABC_tran"/>
    <property type="match status" value="1"/>
</dbReference>
<dbReference type="SMART" id="SM00382">
    <property type="entry name" value="AAA"/>
    <property type="match status" value="1"/>
</dbReference>
<dbReference type="RefSeq" id="WP_190718016.1">
    <property type="nucleotide sequence ID" value="NZ_JACJST010000023.1"/>
</dbReference>
<keyword evidence="2" id="KW-0813">Transport</keyword>
<comment type="subcellular location">
    <subcellularLocation>
        <location evidence="1">Cell inner membrane</location>
        <topology evidence="1">Peripheral membrane protein</topology>
    </subcellularLocation>
</comment>
<evidence type="ECO:0000259" key="5">
    <source>
        <dbReference type="PROSITE" id="PS50893"/>
    </source>
</evidence>
<keyword evidence="4 6" id="KW-0067">ATP-binding</keyword>
<feature type="domain" description="ABC transporter" evidence="5">
    <location>
        <begin position="10"/>
        <end position="252"/>
    </location>
</feature>
<evidence type="ECO:0000256" key="4">
    <source>
        <dbReference type="ARBA" id="ARBA00022840"/>
    </source>
</evidence>
<evidence type="ECO:0000313" key="6">
    <source>
        <dbReference type="EMBL" id="MBD2570332.1"/>
    </source>
</evidence>
<reference evidence="6 7" key="1">
    <citation type="journal article" date="2020" name="ISME J.">
        <title>Comparative genomics reveals insights into cyanobacterial evolution and habitat adaptation.</title>
        <authorList>
            <person name="Chen M.Y."/>
            <person name="Teng W.K."/>
            <person name="Zhao L."/>
            <person name="Hu C.X."/>
            <person name="Zhou Y.K."/>
            <person name="Han B.P."/>
            <person name="Song L.R."/>
            <person name="Shu W.S."/>
        </authorList>
    </citation>
    <scope>NUCLEOTIDE SEQUENCE [LARGE SCALE GENOMIC DNA]</scope>
    <source>
        <strain evidence="6 7">FACHB-196</strain>
    </source>
</reference>
<dbReference type="PANTHER" id="PTHR42781:SF4">
    <property type="entry name" value="SPERMIDINE_PUTRESCINE IMPORT ATP-BINDING PROTEIN POTA"/>
    <property type="match status" value="1"/>
</dbReference>
<dbReference type="PROSITE" id="PS00211">
    <property type="entry name" value="ABC_TRANSPORTER_1"/>
    <property type="match status" value="1"/>
</dbReference>